<gene>
    <name evidence="2" type="ORF">ACFSC0_01975</name>
</gene>
<protein>
    <submittedName>
        <fullName evidence="2">DUF885 domain-containing protein</fullName>
    </submittedName>
</protein>
<dbReference type="EMBL" id="JBHUEY010000001">
    <property type="protein sequence ID" value="MFD1782146.1"/>
    <property type="molecule type" value="Genomic_DNA"/>
</dbReference>
<name>A0ABW4MWK2_9CAUL</name>
<keyword evidence="3" id="KW-1185">Reference proteome</keyword>
<evidence type="ECO:0000256" key="1">
    <source>
        <dbReference type="SAM" id="SignalP"/>
    </source>
</evidence>
<dbReference type="PANTHER" id="PTHR33361">
    <property type="entry name" value="GLR0591 PROTEIN"/>
    <property type="match status" value="1"/>
</dbReference>
<dbReference type="InterPro" id="IPR006311">
    <property type="entry name" value="TAT_signal"/>
</dbReference>
<proteinExistence type="predicted"/>
<evidence type="ECO:0000313" key="3">
    <source>
        <dbReference type="Proteomes" id="UP001597237"/>
    </source>
</evidence>
<dbReference type="Proteomes" id="UP001597237">
    <property type="component" value="Unassembled WGS sequence"/>
</dbReference>
<reference evidence="3" key="1">
    <citation type="journal article" date="2019" name="Int. J. Syst. Evol. Microbiol.">
        <title>The Global Catalogue of Microorganisms (GCM) 10K type strain sequencing project: providing services to taxonomists for standard genome sequencing and annotation.</title>
        <authorList>
            <consortium name="The Broad Institute Genomics Platform"/>
            <consortium name="The Broad Institute Genome Sequencing Center for Infectious Disease"/>
            <person name="Wu L."/>
            <person name="Ma J."/>
        </authorList>
    </citation>
    <scope>NUCLEOTIDE SEQUENCE [LARGE SCALE GENOMIC DNA]</scope>
    <source>
        <strain evidence="3">DFY28</strain>
    </source>
</reference>
<evidence type="ECO:0000313" key="2">
    <source>
        <dbReference type="EMBL" id="MFD1782146.1"/>
    </source>
</evidence>
<accession>A0ABW4MWK2</accession>
<dbReference type="Pfam" id="PF05960">
    <property type="entry name" value="DUF885"/>
    <property type="match status" value="1"/>
</dbReference>
<organism evidence="2 3">
    <name type="scientific">Phenylobacterium terrae</name>
    <dbReference type="NCBI Taxonomy" id="2665495"/>
    <lineage>
        <taxon>Bacteria</taxon>
        <taxon>Pseudomonadati</taxon>
        <taxon>Pseudomonadota</taxon>
        <taxon>Alphaproteobacteria</taxon>
        <taxon>Caulobacterales</taxon>
        <taxon>Caulobacteraceae</taxon>
        <taxon>Phenylobacterium</taxon>
    </lineage>
</organism>
<dbReference type="PANTHER" id="PTHR33361:SF2">
    <property type="entry name" value="DUF885 DOMAIN-CONTAINING PROTEIN"/>
    <property type="match status" value="1"/>
</dbReference>
<dbReference type="RefSeq" id="WP_377281026.1">
    <property type="nucleotide sequence ID" value="NZ_JBHRSI010000003.1"/>
</dbReference>
<feature type="signal peptide" evidence="1">
    <location>
        <begin position="1"/>
        <end position="24"/>
    </location>
</feature>
<dbReference type="InterPro" id="IPR010281">
    <property type="entry name" value="DUF885"/>
</dbReference>
<sequence length="606" mass="66561">MLNRRHLLVTAAALAGSAAAPALAQPAPAGSPQAQLDALLEAFFQEALDDSPQLATQLGVDTGARAAAKSQLDDRSIADLERDKARTADQLRRLKAVPRAPLTGMAAVNYDAVLDGLERADAANRRFVYGNGGAGQPYVLSQLTGAYRSIPDFLGTQHTIETKADADAYLARLEAYATVMDQEAERARRDVGLGVVPPDFVIERSLQQMRALKVAPEASPLVSSVADRAREKGIAGDYAAQAAKIYADKVVPALDRQIAFMEGLKPRAVHDAGVWRLPDGEAYYAHASQASTTTRMTPDEIHQMGLDESRRLSDRAEVLLRKLGMTKGTVGQRIRALYDDPKHHYPNTDPAKEKLIEDLNAQVKAMMARLPEVFGRLPKAPVEVRRVPSFIEAGAPGGYYNQPTLDGSRPGIYWINLRDTAEYPKWTLPTLTYHEAVPGHHMHLAIQQETELPMIRRATFLSAYGEGWALYAEELAREMGVYEDDPLGEIGYLQSSLFRSARLVVDTGLHAKRWSREKAIETMTSIDGSPTSAATTEIERYCVWPGQACSYMVGKLTWLRLREAAKAKMGARFDLRAFHDMALASGSVPLTVLERRVTDWSEGRAV</sequence>
<keyword evidence="1" id="KW-0732">Signal</keyword>
<dbReference type="PROSITE" id="PS51318">
    <property type="entry name" value="TAT"/>
    <property type="match status" value="1"/>
</dbReference>
<comment type="caution">
    <text evidence="2">The sequence shown here is derived from an EMBL/GenBank/DDBJ whole genome shotgun (WGS) entry which is preliminary data.</text>
</comment>
<feature type="chain" id="PRO_5046519194" evidence="1">
    <location>
        <begin position="25"/>
        <end position="606"/>
    </location>
</feature>